<dbReference type="PANTHER" id="PTHR33619:SF3">
    <property type="entry name" value="POLYSACCHARIDE EXPORT PROTEIN GFCE-RELATED"/>
    <property type="match status" value="1"/>
</dbReference>
<dbReference type="InterPro" id="IPR003715">
    <property type="entry name" value="Poly_export_N"/>
</dbReference>
<evidence type="ECO:0000259" key="20">
    <source>
        <dbReference type="Pfam" id="PF22461"/>
    </source>
</evidence>
<dbReference type="InterPro" id="IPR049712">
    <property type="entry name" value="Poly_export"/>
</dbReference>
<evidence type="ECO:0000256" key="13">
    <source>
        <dbReference type="ARBA" id="ARBA00023237"/>
    </source>
</evidence>
<evidence type="ECO:0000256" key="9">
    <source>
        <dbReference type="ARBA" id="ARBA00023065"/>
    </source>
</evidence>
<keyword evidence="14" id="KW-0449">Lipoprotein</keyword>
<accession>A0A0U3IIX2</accession>
<evidence type="ECO:0000313" key="21">
    <source>
        <dbReference type="EMBL" id="ALU43244.1"/>
    </source>
</evidence>
<sequence>MSFKRIFAATMLVFSAVSIAFTPTTQQIEQFKKLPKSQQQALAKQYGFDLSGLSKSSFSNSIDMNSNTPSVYPRQSEHSNEAEVDPMAPKKPKLKPFGYELFAGEPTSFAPNEMRSVPSDYIISSGDAITISFYGKETATHTVTVDREGRLSIPDFAPINVVGLTYSELKHLIENKIKSEAIGLNAFVSIAELRSIQVLVVGEAYRPGSYTLSPLSNVTHALFASGGPTQIASLRNIEVKRQGQTVSVLDLYDLLLRGDSSNDVTLQSGDVVFLPSVGPQVTVTGQVKRPGIFEMKQGDTAKELIHMFGGFAEDAFIENVQVNRIFNNKAKSVTSINFSDNSADYTPRGGDEINVQAINDEIVNSVTLIGAVARPGYYEWYEGATLDSYISSLKTDLLPQADLSYAIVVREKELPGQIEVLQFVLSEALSGVPVPLERNDEVYIFSRFNSLLEEEKALENLAITAEERELQEKVKLWHLYERRQFDKKVTFDEAISKAKNPPAATEQEEELADYTPAVFSRENLLAPVLSKLDYQASTVKDNLTINVTGQVRFPGQYPVSRDMSTIDAIRAAGGLLESAYTEFAEVTRINDKGEVLHAKSSLIKGADQYNIKLIGRDTLNILMQPNWQDSFKVSLIGEVRFPGEYVVKRGDTLIDVLNRAGGITKYADENAAIFTRESIREQERAQLSRLSDELRKDIAARSFQKSIGVNNSLSYNETDKLLRDLAKAEAVGRLVIDLPSILSRSDSLTLQKGDKLYLPGKQDSISIIGEVNYSSSHLFKAGRTIDEYISLSGGIRDRADEDKVYVIKANGEVQIPNRGSWFAVNNRVELGAGDTIVVPMDSSHMDNLTLWSTATQIFYQLGVGIAAIAAL</sequence>
<dbReference type="EMBL" id="CP013611">
    <property type="protein sequence ID" value="ALU43244.1"/>
    <property type="molecule type" value="Genomic_DNA"/>
</dbReference>
<evidence type="ECO:0000256" key="5">
    <source>
        <dbReference type="ARBA" id="ARBA00022597"/>
    </source>
</evidence>
<keyword evidence="3" id="KW-0813">Transport</keyword>
<comment type="similarity">
    <text evidence="2">Belongs to the BexD/CtrA/VexA family.</text>
</comment>
<keyword evidence="5" id="KW-0762">Sugar transport</keyword>
<dbReference type="GO" id="GO:0046930">
    <property type="term" value="C:pore complex"/>
    <property type="evidence" value="ECO:0007669"/>
    <property type="project" value="UniProtKB-KW"/>
</dbReference>
<evidence type="ECO:0000256" key="8">
    <source>
        <dbReference type="ARBA" id="ARBA00023047"/>
    </source>
</evidence>
<evidence type="ECO:0000256" key="7">
    <source>
        <dbReference type="ARBA" id="ARBA00022729"/>
    </source>
</evidence>
<dbReference type="KEGG" id="prr:AT705_10000"/>
<feature type="domain" description="Polysaccharide export protein N-terminal" evidence="17">
    <location>
        <begin position="117"/>
        <end position="179"/>
    </location>
</feature>
<dbReference type="GO" id="GO:0015159">
    <property type="term" value="F:polysaccharide transmembrane transporter activity"/>
    <property type="evidence" value="ECO:0007669"/>
    <property type="project" value="InterPro"/>
</dbReference>
<evidence type="ECO:0000256" key="11">
    <source>
        <dbReference type="ARBA" id="ARBA00023136"/>
    </source>
</evidence>
<evidence type="ECO:0000256" key="14">
    <source>
        <dbReference type="ARBA" id="ARBA00023288"/>
    </source>
</evidence>
<evidence type="ECO:0000256" key="10">
    <source>
        <dbReference type="ARBA" id="ARBA00023114"/>
    </source>
</evidence>
<keyword evidence="11" id="KW-0472">Membrane</keyword>
<comment type="subcellular location">
    <subcellularLocation>
        <location evidence="1">Cell outer membrane</location>
        <topology evidence="1">Multi-pass membrane protein</topology>
    </subcellularLocation>
</comment>
<keyword evidence="9" id="KW-0406">Ion transport</keyword>
<dbReference type="GO" id="GO:0009279">
    <property type="term" value="C:cell outer membrane"/>
    <property type="evidence" value="ECO:0007669"/>
    <property type="project" value="UniProtKB-SubCell"/>
</dbReference>
<dbReference type="RefSeq" id="WP_058796483.1">
    <property type="nucleotide sequence ID" value="NZ_CP013611.1"/>
</dbReference>
<keyword evidence="12" id="KW-0564">Palmitate</keyword>
<feature type="domain" description="Soluble ligand binding" evidence="19">
    <location>
        <begin position="545"/>
        <end position="593"/>
    </location>
</feature>
<dbReference type="InterPro" id="IPR054765">
    <property type="entry name" value="SLBB_dom"/>
</dbReference>
<dbReference type="SUPFAM" id="SSF142984">
    <property type="entry name" value="Nqo1 middle domain-like"/>
    <property type="match status" value="1"/>
</dbReference>
<evidence type="ECO:0000256" key="6">
    <source>
        <dbReference type="ARBA" id="ARBA00022692"/>
    </source>
</evidence>
<evidence type="ECO:0000256" key="1">
    <source>
        <dbReference type="ARBA" id="ARBA00004571"/>
    </source>
</evidence>
<dbReference type="Pfam" id="PF02563">
    <property type="entry name" value="Poly_export"/>
    <property type="match status" value="1"/>
</dbReference>
<dbReference type="InterPro" id="IPR019554">
    <property type="entry name" value="Soluble_ligand-bd"/>
</dbReference>
<feature type="domain" description="Capsule biosynthesis GfcC-like C-terminal" evidence="18">
    <location>
        <begin position="776"/>
        <end position="844"/>
    </location>
</feature>
<feature type="domain" description="Soluble ligand binding" evidence="19">
    <location>
        <begin position="281"/>
        <end position="325"/>
    </location>
</feature>
<organism evidence="21 22">
    <name type="scientific">Pseudoalteromonas rubra</name>
    <dbReference type="NCBI Taxonomy" id="43658"/>
    <lineage>
        <taxon>Bacteria</taxon>
        <taxon>Pseudomonadati</taxon>
        <taxon>Pseudomonadota</taxon>
        <taxon>Gammaproteobacteria</taxon>
        <taxon>Alteromonadales</taxon>
        <taxon>Pseudoalteromonadaceae</taxon>
        <taxon>Pseudoalteromonas</taxon>
    </lineage>
</organism>
<evidence type="ECO:0000313" key="22">
    <source>
        <dbReference type="Proteomes" id="UP000069015"/>
    </source>
</evidence>
<dbReference type="InterPro" id="IPR010425">
    <property type="entry name" value="Caps_synth_GfcC-like_C"/>
</dbReference>
<evidence type="ECO:0000256" key="12">
    <source>
        <dbReference type="ARBA" id="ARBA00023139"/>
    </source>
</evidence>
<feature type="signal peptide" evidence="16">
    <location>
        <begin position="1"/>
        <end position="20"/>
    </location>
</feature>
<dbReference type="GO" id="GO:0015288">
    <property type="term" value="F:porin activity"/>
    <property type="evidence" value="ECO:0007669"/>
    <property type="project" value="UniProtKB-KW"/>
</dbReference>
<dbReference type="Proteomes" id="UP000069015">
    <property type="component" value="Chromosome 1"/>
</dbReference>
<dbReference type="PANTHER" id="PTHR33619">
    <property type="entry name" value="POLYSACCHARIDE EXPORT PROTEIN GFCE-RELATED"/>
    <property type="match status" value="1"/>
</dbReference>
<keyword evidence="13" id="KW-0998">Cell outer membrane</keyword>
<evidence type="ECO:0000259" key="17">
    <source>
        <dbReference type="Pfam" id="PF02563"/>
    </source>
</evidence>
<keyword evidence="4" id="KW-1134">Transmembrane beta strand</keyword>
<dbReference type="Pfam" id="PF06251">
    <property type="entry name" value="Caps_syn_GfcC_C"/>
    <property type="match status" value="1"/>
</dbReference>
<dbReference type="Pfam" id="PF22461">
    <property type="entry name" value="SLBB_2"/>
    <property type="match status" value="1"/>
</dbReference>
<keyword evidence="6" id="KW-0812">Transmembrane</keyword>
<feature type="chain" id="PRO_5006840016" evidence="16">
    <location>
        <begin position="21"/>
        <end position="871"/>
    </location>
</feature>
<gene>
    <name evidence="21" type="ORF">AT705_10000</name>
</gene>
<feature type="domain" description="Soluble ligand binding" evidence="19">
    <location>
        <begin position="633"/>
        <end position="672"/>
    </location>
</feature>
<protein>
    <submittedName>
        <fullName evidence="21">Polysaccharide biosynthesis protein</fullName>
    </submittedName>
</protein>
<evidence type="ECO:0000256" key="4">
    <source>
        <dbReference type="ARBA" id="ARBA00022452"/>
    </source>
</evidence>
<keyword evidence="10" id="KW-0626">Porin</keyword>
<dbReference type="AlphaFoldDB" id="A0A0U3IIX2"/>
<name>A0A0U3IIX2_9GAMM</name>
<dbReference type="Pfam" id="PF10531">
    <property type="entry name" value="SLBB"/>
    <property type="match status" value="3"/>
</dbReference>
<evidence type="ECO:0000259" key="19">
    <source>
        <dbReference type="Pfam" id="PF10531"/>
    </source>
</evidence>
<reference evidence="21 22" key="1">
    <citation type="submission" date="2015-12" db="EMBL/GenBank/DDBJ databases">
        <title>Complete genome sequence of Pseudoalteromonas rubra SCSIO 6842, harboring a conjugative plasmid.</title>
        <authorList>
            <person name="Li B."/>
            <person name="Wang X."/>
        </authorList>
    </citation>
    <scope>NUCLEOTIDE SEQUENCE [LARGE SCALE GENOMIC DNA]</scope>
    <source>
        <strain evidence="21 22">SCSIO 6842</strain>
    </source>
</reference>
<evidence type="ECO:0000256" key="15">
    <source>
        <dbReference type="SAM" id="MobiDB-lite"/>
    </source>
</evidence>
<feature type="domain" description="SLBB" evidence="20">
    <location>
        <begin position="198"/>
        <end position="273"/>
    </location>
</feature>
<keyword evidence="7 16" id="KW-0732">Signal</keyword>
<feature type="region of interest" description="Disordered" evidence="15">
    <location>
        <begin position="61"/>
        <end position="89"/>
    </location>
</feature>
<evidence type="ECO:0000256" key="3">
    <source>
        <dbReference type="ARBA" id="ARBA00022448"/>
    </source>
</evidence>
<evidence type="ECO:0000256" key="16">
    <source>
        <dbReference type="SAM" id="SignalP"/>
    </source>
</evidence>
<evidence type="ECO:0000259" key="18">
    <source>
        <dbReference type="Pfam" id="PF06251"/>
    </source>
</evidence>
<keyword evidence="8" id="KW-0625">Polysaccharide transport</keyword>
<dbReference type="GO" id="GO:0006811">
    <property type="term" value="P:monoatomic ion transport"/>
    <property type="evidence" value="ECO:0007669"/>
    <property type="project" value="UniProtKB-KW"/>
</dbReference>
<dbReference type="Gene3D" id="3.10.560.10">
    <property type="entry name" value="Outer membrane lipoprotein wza domain like"/>
    <property type="match status" value="6"/>
</dbReference>
<evidence type="ECO:0000256" key="2">
    <source>
        <dbReference type="ARBA" id="ARBA00009450"/>
    </source>
</evidence>
<proteinExistence type="inferred from homology"/>